<feature type="domain" description="UspA" evidence="3">
    <location>
        <begin position="180"/>
        <end position="314"/>
    </location>
</feature>
<dbReference type="SUPFAM" id="SSF52402">
    <property type="entry name" value="Adenine nucleotide alpha hydrolases-like"/>
    <property type="match status" value="2"/>
</dbReference>
<reference evidence="4 5" key="1">
    <citation type="submission" date="2024-06" db="EMBL/GenBank/DDBJ databases">
        <title>The Natural Products Discovery Center: Release of the First 8490 Sequenced Strains for Exploring Actinobacteria Biosynthetic Diversity.</title>
        <authorList>
            <person name="Kalkreuter E."/>
            <person name="Kautsar S.A."/>
            <person name="Yang D."/>
            <person name="Bader C.D."/>
            <person name="Teijaro C.N."/>
            <person name="Fluegel L."/>
            <person name="Davis C.M."/>
            <person name="Simpson J.R."/>
            <person name="Lauterbach L."/>
            <person name="Steele A.D."/>
            <person name="Gui C."/>
            <person name="Meng S."/>
            <person name="Li G."/>
            <person name="Viehrig K."/>
            <person name="Ye F."/>
            <person name="Su P."/>
            <person name="Kiefer A.F."/>
            <person name="Nichols A."/>
            <person name="Cepeda A.J."/>
            <person name="Yan W."/>
            <person name="Fan B."/>
            <person name="Jiang Y."/>
            <person name="Adhikari A."/>
            <person name="Zheng C.-J."/>
            <person name="Schuster L."/>
            <person name="Cowan T.M."/>
            <person name="Smanski M.J."/>
            <person name="Chevrette M.G."/>
            <person name="De Carvalho L.P.S."/>
            <person name="Shen B."/>
        </authorList>
    </citation>
    <scope>NUCLEOTIDE SEQUENCE [LARGE SCALE GENOMIC DNA]</scope>
    <source>
        <strain evidence="4 5">NPDC048946</strain>
    </source>
</reference>
<evidence type="ECO:0000313" key="4">
    <source>
        <dbReference type="EMBL" id="MEU8139521.1"/>
    </source>
</evidence>
<protein>
    <submittedName>
        <fullName evidence="4">Universal stress protein</fullName>
    </submittedName>
</protein>
<dbReference type="Gene3D" id="3.40.50.620">
    <property type="entry name" value="HUPs"/>
    <property type="match status" value="2"/>
</dbReference>
<sequence>MNTAVETAKPSIPGPAGASPGLVVVGTDGSDPGMRAVMRAAAEAVRRGAMLRIVHAVRVPTAAPPHPKGSPEGREVPDAPAQQAAARLVEAAAARVLHRHPELSVEGDVGVGLPGDVLLEAAGEAELMVVSSRGRGGFADLLLGSVARFLAARTPCPLLVVRGEHGDPSEDGDLVLDGGKVVVGIQGEGDAPTARAAFGEARRWGLPVSAVHAYAWPGYVGLSGPSPEDLKAVTEAHAVCLDSALGQVRGLYPDVLSTEQAVLGDAAGTVVEASSDAAVAVVGVRHRNGLLRHWVGHVAHAVIEHARCPVLIVPLA</sequence>
<feature type="domain" description="UspA" evidence="3">
    <location>
        <begin position="23"/>
        <end position="162"/>
    </location>
</feature>
<dbReference type="PANTHER" id="PTHR46268:SF6">
    <property type="entry name" value="UNIVERSAL STRESS PROTEIN UP12"/>
    <property type="match status" value="1"/>
</dbReference>
<feature type="region of interest" description="Disordered" evidence="2">
    <location>
        <begin position="58"/>
        <end position="82"/>
    </location>
</feature>
<dbReference type="RefSeq" id="WP_358363668.1">
    <property type="nucleotide sequence ID" value="NZ_JBEZFP010000180.1"/>
</dbReference>
<dbReference type="InterPro" id="IPR014729">
    <property type="entry name" value="Rossmann-like_a/b/a_fold"/>
</dbReference>
<dbReference type="InterPro" id="IPR006015">
    <property type="entry name" value="Universal_stress_UspA"/>
</dbReference>
<dbReference type="InterPro" id="IPR006016">
    <property type="entry name" value="UspA"/>
</dbReference>
<evidence type="ECO:0000313" key="5">
    <source>
        <dbReference type="Proteomes" id="UP001551482"/>
    </source>
</evidence>
<comment type="similarity">
    <text evidence="1">Belongs to the universal stress protein A family.</text>
</comment>
<feature type="compositionally biased region" description="Low complexity" evidence="2">
    <location>
        <begin position="10"/>
        <end position="20"/>
    </location>
</feature>
<dbReference type="PANTHER" id="PTHR46268">
    <property type="entry name" value="STRESS RESPONSE PROTEIN NHAX"/>
    <property type="match status" value="1"/>
</dbReference>
<dbReference type="Pfam" id="PF00582">
    <property type="entry name" value="Usp"/>
    <property type="match status" value="2"/>
</dbReference>
<feature type="region of interest" description="Disordered" evidence="2">
    <location>
        <begin position="1"/>
        <end position="20"/>
    </location>
</feature>
<evidence type="ECO:0000256" key="1">
    <source>
        <dbReference type="ARBA" id="ARBA00008791"/>
    </source>
</evidence>
<dbReference type="Proteomes" id="UP001551482">
    <property type="component" value="Unassembled WGS sequence"/>
</dbReference>
<keyword evidence="5" id="KW-1185">Reference proteome</keyword>
<dbReference type="EMBL" id="JBEZFP010000180">
    <property type="protein sequence ID" value="MEU8139521.1"/>
    <property type="molecule type" value="Genomic_DNA"/>
</dbReference>
<dbReference type="PRINTS" id="PR01438">
    <property type="entry name" value="UNVRSLSTRESS"/>
</dbReference>
<name>A0ABV3DUZ2_9ACTN</name>
<proteinExistence type="inferred from homology"/>
<evidence type="ECO:0000256" key="2">
    <source>
        <dbReference type="SAM" id="MobiDB-lite"/>
    </source>
</evidence>
<gene>
    <name evidence="4" type="ORF">AB0C36_39240</name>
</gene>
<evidence type="ECO:0000259" key="3">
    <source>
        <dbReference type="Pfam" id="PF00582"/>
    </source>
</evidence>
<comment type="caution">
    <text evidence="4">The sequence shown here is derived from an EMBL/GenBank/DDBJ whole genome shotgun (WGS) entry which is preliminary data.</text>
</comment>
<organism evidence="4 5">
    <name type="scientific">Streptodolium elevatio</name>
    <dbReference type="NCBI Taxonomy" id="3157996"/>
    <lineage>
        <taxon>Bacteria</taxon>
        <taxon>Bacillati</taxon>
        <taxon>Actinomycetota</taxon>
        <taxon>Actinomycetes</taxon>
        <taxon>Kitasatosporales</taxon>
        <taxon>Streptomycetaceae</taxon>
        <taxon>Streptodolium</taxon>
    </lineage>
</organism>
<accession>A0ABV3DUZ2</accession>